<dbReference type="Proteomes" id="UP000887013">
    <property type="component" value="Unassembled WGS sequence"/>
</dbReference>
<dbReference type="InterPro" id="IPR039182">
    <property type="entry name" value="Pop1"/>
</dbReference>
<sequence length="828" mass="95623">MDLSIPVLDFATARAKEVASLMNDVLTSKPKKKCLFQKLPNHMRRRIASRDPKRVPRRLRTQNQNSVTKTKSKKVHKSKPKDLREEYASRSKPDRIWLENHIWFAKRFKMDILWGYHIPIYCHDKKIGSSHEAVTNRAMLQDLSYYSCIELEGSQEELLKELTFLVDSSRGNVFASKMYLDGAKEGHCVIHHPKCYPYKAIGPVSFLWRPVYDIQNCKYLTEIPSDIKRKLWIWCHPSCHDELNKVFLDIFCLKEVDRSNTYDKPLPFACKLTFIKLEKSFRKEKIYASELVKMTLLKNTLVRLRLIGPMSQIVLSEVLKLADVTDSVSPDLSKNQESCNGSFSKRMKLDDNVLDKSQPLWWNLYYKNETFQKLHEKKGELMDCLSDSQSESYVVPRSVVGLTVRDPRMCTTRKKEEKKEYSNEERFKLYKSLGEFFVPEIADSALWNEDIRDEVTATKISDKEINDERSNCIIAPVLGRKENRIPVLIIHQKGINGFGYGWDLIAPSGWNSEFFRTLVHKGGRPAGLRDLHFINLEAGIPNFPCSYPDTIAGAAYEEKLRIDYLTKYYKRPKSQRPNFQSFGITTPFFMCWKTLVCDWMKELYKEDISNLFPSLDNLGLLKDDGNVPLNSSLEFYVFRKPEIRHLNNLCQSLNRMPRNGLSSEEKRKLLGIFNNFVTSLDSQIPFCQSLIPVKLRCLNKGRPAEHAGIYLLNEDDIEELKSNPRFCGPSEHNHSGGKKDNMHKMSLERPQVQSLIGDSSRLMIGYISEGGFSSLIGQGFGIGHCTAIGFLSMIKRCLNADLKPFVLIREQHGFKYRVSMIEIIEGYL</sequence>
<dbReference type="InterPro" id="IPR012590">
    <property type="entry name" value="POPLD_dom"/>
</dbReference>
<evidence type="ECO:0000256" key="1">
    <source>
        <dbReference type="ARBA" id="ARBA00004123"/>
    </source>
</evidence>
<proteinExistence type="predicted"/>
<evidence type="ECO:0000313" key="9">
    <source>
        <dbReference type="Proteomes" id="UP000887013"/>
    </source>
</evidence>
<dbReference type="PANTHER" id="PTHR22731">
    <property type="entry name" value="RIBONUCLEASES P/MRP PROTEIN SUBUNIT POP1"/>
    <property type="match status" value="1"/>
</dbReference>
<dbReference type="Pfam" id="PF08170">
    <property type="entry name" value="POPLD"/>
    <property type="match status" value="1"/>
</dbReference>
<dbReference type="OrthoDB" id="442863at2759"/>
<comment type="caution">
    <text evidence="8">The sequence shown here is derived from an EMBL/GenBank/DDBJ whole genome shotgun (WGS) entry which is preliminary data.</text>
</comment>
<feature type="domain" description="POP1 C-terminal" evidence="7">
    <location>
        <begin position="744"/>
        <end position="824"/>
    </location>
</feature>
<dbReference type="PANTHER" id="PTHR22731:SF3">
    <property type="entry name" value="RIBONUCLEASES P_MRP PROTEIN SUBUNIT POP1"/>
    <property type="match status" value="1"/>
</dbReference>
<evidence type="ECO:0000259" key="7">
    <source>
        <dbReference type="Pfam" id="PF22770"/>
    </source>
</evidence>
<gene>
    <name evidence="8" type="primary">POP1</name>
    <name evidence="8" type="ORF">NPIL_448761</name>
</gene>
<dbReference type="GO" id="GO:0001682">
    <property type="term" value="P:tRNA 5'-leader removal"/>
    <property type="evidence" value="ECO:0007669"/>
    <property type="project" value="InterPro"/>
</dbReference>
<keyword evidence="3" id="KW-0539">Nucleus</keyword>
<evidence type="ECO:0000259" key="6">
    <source>
        <dbReference type="Pfam" id="PF08170"/>
    </source>
</evidence>
<evidence type="ECO:0000313" key="8">
    <source>
        <dbReference type="EMBL" id="GFT69311.1"/>
    </source>
</evidence>
<dbReference type="AlphaFoldDB" id="A0A8X6TY14"/>
<evidence type="ECO:0000256" key="3">
    <source>
        <dbReference type="ARBA" id="ARBA00023242"/>
    </source>
</evidence>
<name>A0A8X6TY14_NEPPI</name>
<evidence type="ECO:0000259" key="5">
    <source>
        <dbReference type="Pfam" id="PF06978"/>
    </source>
</evidence>
<keyword evidence="9" id="KW-1185">Reference proteome</keyword>
<protein>
    <submittedName>
        <fullName evidence="8">Uncharacterized protein</fullName>
    </submittedName>
</protein>
<dbReference type="EMBL" id="BMAW01116147">
    <property type="protein sequence ID" value="GFT69311.1"/>
    <property type="molecule type" value="Genomic_DNA"/>
</dbReference>
<evidence type="ECO:0000256" key="2">
    <source>
        <dbReference type="ARBA" id="ARBA00022694"/>
    </source>
</evidence>
<dbReference type="InterPro" id="IPR055079">
    <property type="entry name" value="POP1_C"/>
</dbReference>
<organism evidence="8 9">
    <name type="scientific">Nephila pilipes</name>
    <name type="common">Giant wood spider</name>
    <name type="synonym">Nephila maculata</name>
    <dbReference type="NCBI Taxonomy" id="299642"/>
    <lineage>
        <taxon>Eukaryota</taxon>
        <taxon>Metazoa</taxon>
        <taxon>Ecdysozoa</taxon>
        <taxon>Arthropoda</taxon>
        <taxon>Chelicerata</taxon>
        <taxon>Arachnida</taxon>
        <taxon>Araneae</taxon>
        <taxon>Araneomorphae</taxon>
        <taxon>Entelegynae</taxon>
        <taxon>Araneoidea</taxon>
        <taxon>Nephilidae</taxon>
        <taxon>Nephila</taxon>
    </lineage>
</organism>
<reference evidence="8" key="1">
    <citation type="submission" date="2020-08" db="EMBL/GenBank/DDBJ databases">
        <title>Multicomponent nature underlies the extraordinary mechanical properties of spider dragline silk.</title>
        <authorList>
            <person name="Kono N."/>
            <person name="Nakamura H."/>
            <person name="Mori M."/>
            <person name="Yoshida Y."/>
            <person name="Ohtoshi R."/>
            <person name="Malay A.D."/>
            <person name="Moran D.A.P."/>
            <person name="Tomita M."/>
            <person name="Numata K."/>
            <person name="Arakawa K."/>
        </authorList>
    </citation>
    <scope>NUCLEOTIDE SEQUENCE</scope>
</reference>
<feature type="domain" description="Pop1 N-terminal" evidence="5">
    <location>
        <begin position="92"/>
        <end position="153"/>
    </location>
</feature>
<dbReference type="GO" id="GO:0005655">
    <property type="term" value="C:nucleolar ribonuclease P complex"/>
    <property type="evidence" value="ECO:0007669"/>
    <property type="project" value="InterPro"/>
</dbReference>
<dbReference type="Pfam" id="PF22770">
    <property type="entry name" value="POP1_C"/>
    <property type="match status" value="1"/>
</dbReference>
<evidence type="ECO:0000256" key="4">
    <source>
        <dbReference type="SAM" id="MobiDB-lite"/>
    </source>
</evidence>
<keyword evidence="2" id="KW-0819">tRNA processing</keyword>
<dbReference type="InterPro" id="IPR009723">
    <property type="entry name" value="Pop1_N"/>
</dbReference>
<feature type="region of interest" description="Disordered" evidence="4">
    <location>
        <begin position="48"/>
        <end position="87"/>
    </location>
</feature>
<comment type="subcellular location">
    <subcellularLocation>
        <location evidence="1">Nucleus</location>
    </subcellularLocation>
</comment>
<feature type="domain" description="POPLD" evidence="6">
    <location>
        <begin position="501"/>
        <end position="592"/>
    </location>
</feature>
<feature type="compositionally biased region" description="Basic residues" evidence="4">
    <location>
        <begin position="70"/>
        <end position="79"/>
    </location>
</feature>
<accession>A0A8X6TY14</accession>
<dbReference type="GO" id="GO:0000172">
    <property type="term" value="C:ribonuclease MRP complex"/>
    <property type="evidence" value="ECO:0007669"/>
    <property type="project" value="InterPro"/>
</dbReference>
<feature type="domain" description="Pop1 N-terminal" evidence="5">
    <location>
        <begin position="10"/>
        <end position="85"/>
    </location>
</feature>
<dbReference type="Pfam" id="PF06978">
    <property type="entry name" value="POP1_N"/>
    <property type="match status" value="2"/>
</dbReference>